<keyword evidence="2" id="KW-0472">Membrane</keyword>
<sequence>MTSDHRRLYNNSFSYSNPRSRLLPSYISMATRLNRNSTTSNERILGDRIVPHLWFVAYTTASPPCSTLICPSLSVLHHLLHMVMFMNVLNKEGLQGHKEWLTEVNFLVQLRHPNLVKLIGYCYEDDHRLLVYEFMFRGSLENHLFRRGRNTMHGHKSGTDVLLDLLSRESPHAPASATQKSS</sequence>
<dbReference type="SUPFAM" id="SSF56112">
    <property type="entry name" value="Protein kinase-like (PK-like)"/>
    <property type="match status" value="1"/>
</dbReference>
<evidence type="ECO:0000256" key="2">
    <source>
        <dbReference type="ARBA" id="ARBA00022475"/>
    </source>
</evidence>
<gene>
    <name evidence="4" type="ORF">LSALG_LOCUS4763</name>
</gene>
<evidence type="ECO:0000313" key="4">
    <source>
        <dbReference type="EMBL" id="CAI9264097.1"/>
    </source>
</evidence>
<comment type="subcellular location">
    <subcellularLocation>
        <location evidence="1">Cell membrane</location>
    </subcellularLocation>
</comment>
<protein>
    <recommendedName>
        <fullName evidence="3">Serine-threonine/tyrosine-protein kinase catalytic domain-containing protein</fullName>
    </recommendedName>
</protein>
<evidence type="ECO:0000313" key="5">
    <source>
        <dbReference type="Proteomes" id="UP001177003"/>
    </source>
</evidence>
<dbReference type="Pfam" id="PF07714">
    <property type="entry name" value="PK_Tyr_Ser-Thr"/>
    <property type="match status" value="1"/>
</dbReference>
<accession>A0AA35VJG5</accession>
<name>A0AA35VJG5_LACSI</name>
<feature type="domain" description="Serine-threonine/tyrosine-protein kinase catalytic" evidence="3">
    <location>
        <begin position="94"/>
        <end position="151"/>
    </location>
</feature>
<organism evidence="4 5">
    <name type="scientific">Lactuca saligna</name>
    <name type="common">Willowleaf lettuce</name>
    <dbReference type="NCBI Taxonomy" id="75948"/>
    <lineage>
        <taxon>Eukaryota</taxon>
        <taxon>Viridiplantae</taxon>
        <taxon>Streptophyta</taxon>
        <taxon>Embryophyta</taxon>
        <taxon>Tracheophyta</taxon>
        <taxon>Spermatophyta</taxon>
        <taxon>Magnoliopsida</taxon>
        <taxon>eudicotyledons</taxon>
        <taxon>Gunneridae</taxon>
        <taxon>Pentapetalae</taxon>
        <taxon>asterids</taxon>
        <taxon>campanulids</taxon>
        <taxon>Asterales</taxon>
        <taxon>Asteraceae</taxon>
        <taxon>Cichorioideae</taxon>
        <taxon>Cichorieae</taxon>
        <taxon>Lactucinae</taxon>
        <taxon>Lactuca</taxon>
    </lineage>
</organism>
<dbReference type="AlphaFoldDB" id="A0AA35VJG5"/>
<evidence type="ECO:0000256" key="1">
    <source>
        <dbReference type="ARBA" id="ARBA00004236"/>
    </source>
</evidence>
<dbReference type="InterPro" id="IPR050823">
    <property type="entry name" value="Plant_Ser_Thr_Prot_Kinase"/>
</dbReference>
<proteinExistence type="predicted"/>
<dbReference type="EMBL" id="OX465086">
    <property type="protein sequence ID" value="CAI9264097.1"/>
    <property type="molecule type" value="Genomic_DNA"/>
</dbReference>
<reference evidence="4" key="1">
    <citation type="submission" date="2023-04" db="EMBL/GenBank/DDBJ databases">
        <authorList>
            <person name="Vijverberg K."/>
            <person name="Xiong W."/>
            <person name="Schranz E."/>
        </authorList>
    </citation>
    <scope>NUCLEOTIDE SEQUENCE</scope>
</reference>
<dbReference type="GO" id="GO:0004672">
    <property type="term" value="F:protein kinase activity"/>
    <property type="evidence" value="ECO:0007669"/>
    <property type="project" value="InterPro"/>
</dbReference>
<dbReference type="InterPro" id="IPR011009">
    <property type="entry name" value="Kinase-like_dom_sf"/>
</dbReference>
<evidence type="ECO:0000259" key="3">
    <source>
        <dbReference type="Pfam" id="PF07714"/>
    </source>
</evidence>
<dbReference type="GO" id="GO:0005886">
    <property type="term" value="C:plasma membrane"/>
    <property type="evidence" value="ECO:0007669"/>
    <property type="project" value="UniProtKB-SubCell"/>
</dbReference>
<keyword evidence="2" id="KW-1003">Cell membrane</keyword>
<dbReference type="PANTHER" id="PTHR45621">
    <property type="entry name" value="OS01G0588500 PROTEIN-RELATED"/>
    <property type="match status" value="1"/>
</dbReference>
<keyword evidence="5" id="KW-1185">Reference proteome</keyword>
<dbReference type="Gene3D" id="3.30.200.20">
    <property type="entry name" value="Phosphorylase Kinase, domain 1"/>
    <property type="match status" value="1"/>
</dbReference>
<dbReference type="InterPro" id="IPR001245">
    <property type="entry name" value="Ser-Thr/Tyr_kinase_cat_dom"/>
</dbReference>
<dbReference type="Proteomes" id="UP001177003">
    <property type="component" value="Chromosome 0"/>
</dbReference>